<evidence type="ECO:0000313" key="1">
    <source>
        <dbReference type="EMBL" id="QMS40522.1"/>
    </source>
</evidence>
<dbReference type="Pfam" id="PF10758">
    <property type="entry name" value="DUF2586"/>
    <property type="match status" value="1"/>
</dbReference>
<evidence type="ECO:0000313" key="2">
    <source>
        <dbReference type="Proteomes" id="UP000514533"/>
    </source>
</evidence>
<proteinExistence type="predicted"/>
<dbReference type="InterPro" id="IPR019694">
    <property type="entry name" value="Phage_HP1_Orf23"/>
</dbReference>
<dbReference type="EMBL" id="CP055981">
    <property type="protein sequence ID" value="QMS40522.1"/>
    <property type="molecule type" value="Genomic_DNA"/>
</dbReference>
<name>A0A0Q3B2Q2_ECOLX</name>
<gene>
    <name evidence="1" type="ORF">HVV39_22165</name>
</gene>
<dbReference type="Proteomes" id="UP000514533">
    <property type="component" value="Chromosome"/>
</dbReference>
<dbReference type="AlphaFoldDB" id="A0A0Q3B2Q2"/>
<sequence>MTWPSVTIEQYNTFSSSPDGVENTLLFVGNAQNNKGEVLPVNANSDLDELLGKNASPLKNFLQSALTNAGQNAFFYVAVLPEAGKGKEATPACQVWQNAILAAQETVSVEGVVITEPVSTKDDINAIQALRQTIINKYQRRIWFILTIAANDNSKTWAEYVAELTALQKGIAAPQVMLVPEIFGFEPGVLAGRLCNSAVTIADSPARVATGPLSALKTTERPKDSTGQAIDLDTLQALATARYSVPMWYADYDGLYWADGVTLEVEGGDYNVIEHVRIADKVARRVRLMAIPKIADRSLNSTPGSIAAHETLFARPLRAMAKSMQINGITFPGEVKSPRKGDVVITWQDEKTVSISIVVRPYACPKTIKVGIQLDKSLEENA</sequence>
<organism evidence="1 2">
    <name type="scientific">Escherichia coli</name>
    <dbReference type="NCBI Taxonomy" id="562"/>
    <lineage>
        <taxon>Bacteria</taxon>
        <taxon>Pseudomonadati</taxon>
        <taxon>Pseudomonadota</taxon>
        <taxon>Gammaproteobacteria</taxon>
        <taxon>Enterobacterales</taxon>
        <taxon>Enterobacteriaceae</taxon>
        <taxon>Escherichia</taxon>
    </lineage>
</organism>
<protein>
    <submittedName>
        <fullName evidence="1">DUF2586 family protein</fullName>
    </submittedName>
</protein>
<accession>A0A0Q3B2Q2</accession>
<reference evidence="1 2" key="1">
    <citation type="submission" date="2020-06" db="EMBL/GenBank/DDBJ databases">
        <title>REHAB project genomes.</title>
        <authorList>
            <person name="Shaw L.P."/>
        </authorList>
    </citation>
    <scope>NUCLEOTIDE SEQUENCE [LARGE SCALE GENOMIC DNA]</scope>
    <source>
        <strain evidence="1 2">RHB01-C20</strain>
    </source>
</reference>
<dbReference type="RefSeq" id="WP_032218667.1">
    <property type="nucleotide sequence ID" value="NZ_BGCO01000202.1"/>
</dbReference>